<sequence length="39" mass="4262">MENEVDKLTSCPEHVLEIQIGISHGEITAVPMVTITRVA</sequence>
<organism evidence="1">
    <name type="scientific">Rhizophora mucronata</name>
    <name type="common">Asiatic mangrove</name>
    <dbReference type="NCBI Taxonomy" id="61149"/>
    <lineage>
        <taxon>Eukaryota</taxon>
        <taxon>Viridiplantae</taxon>
        <taxon>Streptophyta</taxon>
        <taxon>Embryophyta</taxon>
        <taxon>Tracheophyta</taxon>
        <taxon>Spermatophyta</taxon>
        <taxon>Magnoliopsida</taxon>
        <taxon>eudicotyledons</taxon>
        <taxon>Gunneridae</taxon>
        <taxon>Pentapetalae</taxon>
        <taxon>rosids</taxon>
        <taxon>fabids</taxon>
        <taxon>Malpighiales</taxon>
        <taxon>Rhizophoraceae</taxon>
        <taxon>Rhizophora</taxon>
    </lineage>
</organism>
<proteinExistence type="predicted"/>
<name>A0A2P2JGC5_RHIMU</name>
<accession>A0A2P2JGC5</accession>
<protein>
    <submittedName>
        <fullName evidence="1">Uncharacterized protein</fullName>
    </submittedName>
</protein>
<dbReference type="AlphaFoldDB" id="A0A2P2JGC5"/>
<reference evidence="1" key="1">
    <citation type="submission" date="2018-02" db="EMBL/GenBank/DDBJ databases">
        <title>Rhizophora mucronata_Transcriptome.</title>
        <authorList>
            <person name="Meera S.P."/>
            <person name="Sreeshan A."/>
            <person name="Augustine A."/>
        </authorList>
    </citation>
    <scope>NUCLEOTIDE SEQUENCE</scope>
    <source>
        <tissue evidence="1">Leaf</tissue>
    </source>
</reference>
<evidence type="ECO:0000313" key="1">
    <source>
        <dbReference type="EMBL" id="MBW92495.1"/>
    </source>
</evidence>
<dbReference type="EMBL" id="GGEC01012012">
    <property type="protein sequence ID" value="MBW92495.1"/>
    <property type="molecule type" value="Transcribed_RNA"/>
</dbReference>